<dbReference type="Proteomes" id="UP000002482">
    <property type="component" value="Chromosome"/>
</dbReference>
<sequence length="34" mass="3406">MFAACPFALNTASAALAGVATRAFTTKTTTTIKG</sequence>
<reference evidence="2" key="1">
    <citation type="submission" date="2011-02" db="EMBL/GenBank/DDBJ databases">
        <title>Complete sequence of Acidovorax avenae subsp. avenae ATCC 19860.</title>
        <authorList>
            <consortium name="US DOE Joint Genome Institute"/>
            <person name="Lucas S."/>
            <person name="Copeland A."/>
            <person name="Lapidus A."/>
            <person name="Cheng J.-F."/>
            <person name="Goodwin L."/>
            <person name="Pitluck S."/>
            <person name="Chertkov O."/>
            <person name="Held B."/>
            <person name="Detter J.C."/>
            <person name="Han C."/>
            <person name="Tapia R."/>
            <person name="Land M."/>
            <person name="Hauser L."/>
            <person name="Kyrpides N."/>
            <person name="Ivanova N."/>
            <person name="Ovchinnikova G."/>
            <person name="Pagani I."/>
            <person name="Gordon S."/>
            <person name="Woyke T."/>
        </authorList>
    </citation>
    <scope>NUCLEOTIDE SEQUENCE</scope>
    <source>
        <strain evidence="2">ATCC 19860</strain>
    </source>
</reference>
<dbReference type="AlphaFoldDB" id="F0Q0D2"/>
<feature type="chain" id="PRO_5003258323" evidence="1">
    <location>
        <begin position="18"/>
        <end position="34"/>
    </location>
</feature>
<keyword evidence="3" id="KW-1185">Reference proteome</keyword>
<feature type="signal peptide" evidence="1">
    <location>
        <begin position="1"/>
        <end position="17"/>
    </location>
</feature>
<dbReference type="HOGENOM" id="CLU_3371451_0_0_4"/>
<keyword evidence="1" id="KW-0732">Signal</keyword>
<evidence type="ECO:0000256" key="1">
    <source>
        <dbReference type="SAM" id="SignalP"/>
    </source>
</evidence>
<dbReference type="EMBL" id="CP002521">
    <property type="protein sequence ID" value="ADX45157.1"/>
    <property type="molecule type" value="Genomic_DNA"/>
</dbReference>
<name>F0Q0D2_PARA1</name>
<evidence type="ECO:0000313" key="3">
    <source>
        <dbReference type="Proteomes" id="UP000002482"/>
    </source>
</evidence>
<evidence type="ECO:0000313" key="2">
    <source>
        <dbReference type="EMBL" id="ADX45157.1"/>
    </source>
</evidence>
<accession>F0Q0D2</accession>
<protein>
    <submittedName>
        <fullName evidence="2">Uncharacterized protein</fullName>
    </submittedName>
</protein>
<organism evidence="2 3">
    <name type="scientific">Paracidovorax avenae (strain ATCC 19860 / DSM 7227 / CCUG 15838 / JCM 20985 / LMG 2117 / NCPPB 1011)</name>
    <name type="common">Acidovorax avenae</name>
    <dbReference type="NCBI Taxonomy" id="643561"/>
    <lineage>
        <taxon>Bacteria</taxon>
        <taxon>Pseudomonadati</taxon>
        <taxon>Pseudomonadota</taxon>
        <taxon>Betaproteobacteria</taxon>
        <taxon>Burkholderiales</taxon>
        <taxon>Comamonadaceae</taxon>
        <taxon>Paracidovorax</taxon>
    </lineage>
</organism>
<gene>
    <name evidence="2" type="ordered locus">Acav_1235</name>
</gene>
<dbReference type="KEGG" id="aaa:Acav_1235"/>
<proteinExistence type="predicted"/>